<accession>A0ABR4CKP4</accession>
<dbReference type="EMBL" id="JAZHXI010000006">
    <property type="protein sequence ID" value="KAL2070500.1"/>
    <property type="molecule type" value="Genomic_DNA"/>
</dbReference>
<dbReference type="Proteomes" id="UP001595075">
    <property type="component" value="Unassembled WGS sequence"/>
</dbReference>
<dbReference type="PANTHER" id="PTHR37540:SF5">
    <property type="entry name" value="TRANSCRIPTION FACTOR DOMAIN-CONTAINING PROTEIN"/>
    <property type="match status" value="1"/>
</dbReference>
<dbReference type="CDD" id="cd00067">
    <property type="entry name" value="GAL4"/>
    <property type="match status" value="1"/>
</dbReference>
<dbReference type="Gene3D" id="4.10.240.10">
    <property type="entry name" value="Zn(2)-C6 fungal-type DNA-binding domain"/>
    <property type="match status" value="1"/>
</dbReference>
<dbReference type="Pfam" id="PF11951">
    <property type="entry name" value="Fungal_trans_2"/>
    <property type="match status" value="1"/>
</dbReference>
<dbReference type="PROSITE" id="PS00463">
    <property type="entry name" value="ZN2_CY6_FUNGAL_1"/>
    <property type="match status" value="1"/>
</dbReference>
<name>A0ABR4CKP4_9HELO</name>
<keyword evidence="4" id="KW-1185">Reference proteome</keyword>
<dbReference type="InterPro" id="IPR036864">
    <property type="entry name" value="Zn2-C6_fun-type_DNA-bd_sf"/>
</dbReference>
<keyword evidence="1" id="KW-0539">Nucleus</keyword>
<proteinExistence type="predicted"/>
<protein>
    <recommendedName>
        <fullName evidence="2">Zn(2)-C6 fungal-type domain-containing protein</fullName>
    </recommendedName>
</protein>
<dbReference type="Pfam" id="PF00172">
    <property type="entry name" value="Zn_clus"/>
    <property type="match status" value="1"/>
</dbReference>
<evidence type="ECO:0000313" key="4">
    <source>
        <dbReference type="Proteomes" id="UP001595075"/>
    </source>
</evidence>
<evidence type="ECO:0000259" key="2">
    <source>
        <dbReference type="PROSITE" id="PS50048"/>
    </source>
</evidence>
<evidence type="ECO:0000256" key="1">
    <source>
        <dbReference type="ARBA" id="ARBA00023242"/>
    </source>
</evidence>
<sequence>MSGQTKKRNRGLLSCTECHRRKQKCDRSQPCGDCFERGLPNQCVYIVPRKANDNSHSGAAETGKAAVSRMRRIMTGEEVILTPESVDALAVFGSVSQPMSTPYETSGMEPRANDTAPSSGLVETDIESMLLQSLQFRPKSPNVVSGLKYISPPITIGGLDPFSVLPETAGEPVPKQLLIRYYIERLAPWLCYLDDELKPDSSRMAWLPFALEHKAFFYATLLTAAVHLNRRRKIRDPSALYWFKIQTIKHANENMNDPEKSATDEMIMVALILLTFNIGGANVEEYEVHLRGIHQMLKVRGGIHRLGMRGMAKNWLAICQGPWREGWEYGMFK</sequence>
<evidence type="ECO:0000313" key="3">
    <source>
        <dbReference type="EMBL" id="KAL2070500.1"/>
    </source>
</evidence>
<feature type="domain" description="Zn(2)-C6 fungal-type" evidence="2">
    <location>
        <begin position="14"/>
        <end position="45"/>
    </location>
</feature>
<organism evidence="3 4">
    <name type="scientific">Oculimacula yallundae</name>
    <dbReference type="NCBI Taxonomy" id="86028"/>
    <lineage>
        <taxon>Eukaryota</taxon>
        <taxon>Fungi</taxon>
        <taxon>Dikarya</taxon>
        <taxon>Ascomycota</taxon>
        <taxon>Pezizomycotina</taxon>
        <taxon>Leotiomycetes</taxon>
        <taxon>Helotiales</taxon>
        <taxon>Ploettnerulaceae</taxon>
        <taxon>Oculimacula</taxon>
    </lineage>
</organism>
<dbReference type="InterPro" id="IPR001138">
    <property type="entry name" value="Zn2Cys6_DnaBD"/>
</dbReference>
<dbReference type="SMART" id="SM00066">
    <property type="entry name" value="GAL4"/>
    <property type="match status" value="1"/>
</dbReference>
<dbReference type="PANTHER" id="PTHR37540">
    <property type="entry name" value="TRANSCRIPTION FACTOR (ACR-2), PUTATIVE-RELATED-RELATED"/>
    <property type="match status" value="1"/>
</dbReference>
<dbReference type="InterPro" id="IPR021858">
    <property type="entry name" value="Fun_TF"/>
</dbReference>
<comment type="caution">
    <text evidence="3">The sequence shown here is derived from an EMBL/GenBank/DDBJ whole genome shotgun (WGS) entry which is preliminary data.</text>
</comment>
<reference evidence="3 4" key="1">
    <citation type="journal article" date="2024" name="Commun. Biol.">
        <title>Comparative genomic analysis of thermophilic fungi reveals convergent evolutionary adaptations and gene losses.</title>
        <authorList>
            <person name="Steindorff A.S."/>
            <person name="Aguilar-Pontes M.V."/>
            <person name="Robinson A.J."/>
            <person name="Andreopoulos B."/>
            <person name="LaButti K."/>
            <person name="Kuo A."/>
            <person name="Mondo S."/>
            <person name="Riley R."/>
            <person name="Otillar R."/>
            <person name="Haridas S."/>
            <person name="Lipzen A."/>
            <person name="Grimwood J."/>
            <person name="Schmutz J."/>
            <person name="Clum A."/>
            <person name="Reid I.D."/>
            <person name="Moisan M.C."/>
            <person name="Butler G."/>
            <person name="Nguyen T.T.M."/>
            <person name="Dewar K."/>
            <person name="Conant G."/>
            <person name="Drula E."/>
            <person name="Henrissat B."/>
            <person name="Hansel C."/>
            <person name="Singer S."/>
            <person name="Hutchinson M.I."/>
            <person name="de Vries R.P."/>
            <person name="Natvig D.O."/>
            <person name="Powell A.J."/>
            <person name="Tsang A."/>
            <person name="Grigoriev I.V."/>
        </authorList>
    </citation>
    <scope>NUCLEOTIDE SEQUENCE [LARGE SCALE GENOMIC DNA]</scope>
    <source>
        <strain evidence="3 4">CBS 494.80</strain>
    </source>
</reference>
<gene>
    <name evidence="3" type="ORF">VTL71DRAFT_13526</name>
</gene>
<dbReference type="PROSITE" id="PS50048">
    <property type="entry name" value="ZN2_CY6_FUNGAL_2"/>
    <property type="match status" value="1"/>
</dbReference>
<dbReference type="SUPFAM" id="SSF57701">
    <property type="entry name" value="Zn2/Cys6 DNA-binding domain"/>
    <property type="match status" value="1"/>
</dbReference>